<reference evidence="1" key="1">
    <citation type="submission" date="2013-07" db="EMBL/GenBank/DDBJ databases">
        <title>The genome of Eucalyptus grandis.</title>
        <authorList>
            <person name="Schmutz J."/>
            <person name="Hayes R."/>
            <person name="Myburg A."/>
            <person name="Tuskan G."/>
            <person name="Grattapaglia D."/>
            <person name="Rokhsar D.S."/>
        </authorList>
    </citation>
    <scope>NUCLEOTIDE SEQUENCE</scope>
    <source>
        <tissue evidence="1">Leaf extractions</tissue>
    </source>
</reference>
<organism evidence="1">
    <name type="scientific">Eucalyptus grandis</name>
    <name type="common">Flooded gum</name>
    <dbReference type="NCBI Taxonomy" id="71139"/>
    <lineage>
        <taxon>Eukaryota</taxon>
        <taxon>Viridiplantae</taxon>
        <taxon>Streptophyta</taxon>
        <taxon>Embryophyta</taxon>
        <taxon>Tracheophyta</taxon>
        <taxon>Spermatophyta</taxon>
        <taxon>Magnoliopsida</taxon>
        <taxon>eudicotyledons</taxon>
        <taxon>Gunneridae</taxon>
        <taxon>Pentapetalae</taxon>
        <taxon>rosids</taxon>
        <taxon>malvids</taxon>
        <taxon>Myrtales</taxon>
        <taxon>Myrtaceae</taxon>
        <taxon>Myrtoideae</taxon>
        <taxon>Eucalypteae</taxon>
        <taxon>Eucalyptus</taxon>
    </lineage>
</organism>
<dbReference type="InParanoid" id="A0A059ALU9"/>
<dbReference type="AlphaFoldDB" id="A0A059ALU9"/>
<gene>
    <name evidence="1" type="ORF">EUGRSUZ_I00700</name>
</gene>
<dbReference type="EMBL" id="KK198761">
    <property type="protein sequence ID" value="KCW54749.1"/>
    <property type="molecule type" value="Genomic_DNA"/>
</dbReference>
<evidence type="ECO:0000313" key="1">
    <source>
        <dbReference type="EMBL" id="KCW54749.1"/>
    </source>
</evidence>
<protein>
    <submittedName>
        <fullName evidence="1">Uncharacterized protein</fullName>
    </submittedName>
</protein>
<sequence length="78" mass="9029">METSFDMTRLKLSAGFISTKKRTQHQTLYINHNINATLSKIQHPAETRQIHKLIQNHTICQDNPIFTEETSLEMEGAF</sequence>
<proteinExistence type="predicted"/>
<name>A0A059ALU9_EUCGR</name>
<dbReference type="Gramene" id="KCW54749">
    <property type="protein sequence ID" value="KCW54749"/>
    <property type="gene ID" value="EUGRSUZ_I00700"/>
</dbReference>
<accession>A0A059ALU9</accession>